<evidence type="ECO:0000256" key="8">
    <source>
        <dbReference type="ARBA" id="ARBA00023268"/>
    </source>
</evidence>
<reference evidence="14" key="1">
    <citation type="submission" date="2020-09" db="EMBL/GenBank/DDBJ databases">
        <title>A novel bacterium of genus Hazenella, isolated from South China Sea.</title>
        <authorList>
            <person name="Huang H."/>
            <person name="Mo K."/>
            <person name="Hu Y."/>
        </authorList>
    </citation>
    <scope>NUCLEOTIDE SEQUENCE</scope>
    <source>
        <strain evidence="14">IB182357</strain>
    </source>
</reference>
<dbReference type="GO" id="GO:0006526">
    <property type="term" value="P:L-arginine biosynthetic process"/>
    <property type="evidence" value="ECO:0007669"/>
    <property type="project" value="UniProtKB-UniRule"/>
</dbReference>
<organism evidence="14 15">
    <name type="scientific">Polycladospora coralii</name>
    <dbReference type="NCBI Taxonomy" id="2771432"/>
    <lineage>
        <taxon>Bacteria</taxon>
        <taxon>Bacillati</taxon>
        <taxon>Bacillota</taxon>
        <taxon>Bacilli</taxon>
        <taxon>Bacillales</taxon>
        <taxon>Thermoactinomycetaceae</taxon>
        <taxon>Polycladospora</taxon>
    </lineage>
</organism>
<name>A0A926N671_9BACL</name>
<dbReference type="InterPro" id="IPR042195">
    <property type="entry name" value="ArgJ_beta_C"/>
</dbReference>
<evidence type="ECO:0000256" key="13">
    <source>
        <dbReference type="HAMAP-Rule" id="MF_01106"/>
    </source>
</evidence>
<dbReference type="CDD" id="cd02152">
    <property type="entry name" value="OAT"/>
    <property type="match status" value="1"/>
</dbReference>
<feature type="chain" id="PRO_5038188836" description="Arginine biosynthesis bifunctional protein ArgJ alpha chain" evidence="13">
    <location>
        <begin position="1"/>
        <end position="193"/>
    </location>
</feature>
<comment type="catalytic activity">
    <reaction evidence="11 13">
        <text>N(2)-acetyl-L-ornithine + L-glutamate = N-acetyl-L-glutamate + L-ornithine</text>
        <dbReference type="Rhea" id="RHEA:15349"/>
        <dbReference type="ChEBI" id="CHEBI:29985"/>
        <dbReference type="ChEBI" id="CHEBI:44337"/>
        <dbReference type="ChEBI" id="CHEBI:46911"/>
        <dbReference type="ChEBI" id="CHEBI:57805"/>
        <dbReference type="EC" id="2.3.1.35"/>
    </reaction>
</comment>
<feature type="binding site" evidence="13">
    <location>
        <position position="194"/>
    </location>
    <ligand>
        <name>substrate</name>
    </ligand>
</feature>
<keyword evidence="8 13" id="KW-0511">Multifunctional enzyme</keyword>
<evidence type="ECO:0000256" key="1">
    <source>
        <dbReference type="ARBA" id="ARBA00004496"/>
    </source>
</evidence>
<comment type="pathway">
    <text evidence="13">Amino-acid biosynthesis; L-arginine biosynthesis; L-ornithine and N-acetyl-L-glutamate from L-glutamate and N(2)-acetyl-L-ornithine (cyclic): step 1/1.</text>
</comment>
<comment type="subunit">
    <text evidence="3 13">Heterotetramer of two alpha and two beta chains.</text>
</comment>
<sequence>MNTNQFQVIKDARIDAPKGFYATGVHCGIKRKRKDLGMITCTVPAQAAAVYTTNAFRAAPLKVTEESMEKEGILQAVLVNSGNANACTGKKGLADAYQMRADMATQLRVPDHYVGVCSTGIIGESLPMDRIQSGIHELGLQHKQKTKNEDFAEAILTTDTLVKKVQVELSIDDQHIKISGVAKGSGMINPNMATMLGFITSDIKIESVVLQSLLWKATEETFNMITVDGDSSTNDTVIAMASGLANNTSLTPQHKDWHLFVDAFTYVCRELAKKIARDGEGASRLIVATVRNAHSLLMARQISKAIISSNLVKTAIFGADANWGRIMCAIGYGDKNVVPDRVEIKIGDIPLVKEGQPLPFIKKQVAHLLTQETIPIDVDLHLGKEQATAWGCDLTYEYIKINANYRT</sequence>
<keyword evidence="4 13" id="KW-0055">Arginine biosynthesis</keyword>
<feature type="binding site" evidence="13">
    <location>
        <position position="280"/>
    </location>
    <ligand>
        <name>substrate</name>
    </ligand>
</feature>
<dbReference type="PANTHER" id="PTHR23100:SF0">
    <property type="entry name" value="ARGININE BIOSYNTHESIS BIFUNCTIONAL PROTEIN ARGJ, MITOCHONDRIAL"/>
    <property type="match status" value="1"/>
</dbReference>
<gene>
    <name evidence="13 14" type="primary">argJ</name>
    <name evidence="14" type="ORF">IC620_09200</name>
</gene>
<evidence type="ECO:0000313" key="15">
    <source>
        <dbReference type="Proteomes" id="UP000661691"/>
    </source>
</evidence>
<dbReference type="FunFam" id="3.10.20.340:FF:000001">
    <property type="entry name" value="Arginine biosynthesis bifunctional protein ArgJ, chloroplastic"/>
    <property type="match status" value="1"/>
</dbReference>
<dbReference type="FunFam" id="3.30.2330.10:FF:000001">
    <property type="entry name" value="Arginine biosynthesis bifunctional protein ArgJ, mitochondrial"/>
    <property type="match status" value="1"/>
</dbReference>
<dbReference type="SUPFAM" id="SSF56266">
    <property type="entry name" value="DmpA/ArgJ-like"/>
    <property type="match status" value="1"/>
</dbReference>
<dbReference type="EC" id="2.3.1.1" evidence="13"/>
<keyword evidence="15" id="KW-1185">Reference proteome</keyword>
<comment type="caution">
    <text evidence="14">The sequence shown here is derived from an EMBL/GenBank/DDBJ whole genome shotgun (WGS) entry which is preliminary data.</text>
</comment>
<dbReference type="NCBIfam" id="NF003802">
    <property type="entry name" value="PRK05388.1"/>
    <property type="match status" value="1"/>
</dbReference>
<accession>A0A926N671</accession>
<keyword evidence="5 13" id="KW-0028">Amino-acid biosynthesis</keyword>
<dbReference type="EMBL" id="JACXAH010000011">
    <property type="protein sequence ID" value="MBD1372529.1"/>
    <property type="molecule type" value="Genomic_DNA"/>
</dbReference>
<dbReference type="EC" id="2.3.1.35" evidence="13"/>
<feature type="binding site" evidence="13">
    <location>
        <position position="402"/>
    </location>
    <ligand>
        <name>substrate</name>
    </ligand>
</feature>
<comment type="pathway">
    <text evidence="13">Amino-acid biosynthesis; L-arginine biosynthesis; N(2)-acetyl-L-ornithine from L-glutamate: step 1/4.</text>
</comment>
<feature type="binding site" evidence="13">
    <location>
        <position position="407"/>
    </location>
    <ligand>
        <name>substrate</name>
    </ligand>
</feature>
<evidence type="ECO:0000256" key="5">
    <source>
        <dbReference type="ARBA" id="ARBA00022605"/>
    </source>
</evidence>
<feature type="site" description="Cleavage; by autolysis" evidence="13">
    <location>
        <begin position="193"/>
        <end position="194"/>
    </location>
</feature>
<evidence type="ECO:0000256" key="7">
    <source>
        <dbReference type="ARBA" id="ARBA00022813"/>
    </source>
</evidence>
<evidence type="ECO:0000256" key="3">
    <source>
        <dbReference type="ARBA" id="ARBA00011475"/>
    </source>
</evidence>
<dbReference type="HAMAP" id="MF_01106">
    <property type="entry name" value="ArgJ"/>
    <property type="match status" value="1"/>
</dbReference>
<dbReference type="AlphaFoldDB" id="A0A926N671"/>
<dbReference type="Pfam" id="PF01960">
    <property type="entry name" value="ArgJ"/>
    <property type="match status" value="1"/>
</dbReference>
<comment type="catalytic activity">
    <reaction evidence="10 13">
        <text>L-glutamate + acetyl-CoA = N-acetyl-L-glutamate + CoA + H(+)</text>
        <dbReference type="Rhea" id="RHEA:24292"/>
        <dbReference type="ChEBI" id="CHEBI:15378"/>
        <dbReference type="ChEBI" id="CHEBI:29985"/>
        <dbReference type="ChEBI" id="CHEBI:44337"/>
        <dbReference type="ChEBI" id="CHEBI:57287"/>
        <dbReference type="ChEBI" id="CHEBI:57288"/>
        <dbReference type="EC" id="2.3.1.1"/>
    </reaction>
</comment>
<dbReference type="FunFam" id="3.60.70.12:FF:000001">
    <property type="entry name" value="Arginine biosynthesis bifunctional protein ArgJ, chloroplastic"/>
    <property type="match status" value="1"/>
</dbReference>
<keyword evidence="9 13" id="KW-0012">Acyltransferase</keyword>
<evidence type="ECO:0000256" key="6">
    <source>
        <dbReference type="ARBA" id="ARBA00022679"/>
    </source>
</evidence>
<feature type="chain" id="PRO_5038188837" description="Arginine biosynthesis bifunctional protein ArgJ beta chain" evidence="13">
    <location>
        <begin position="194"/>
        <end position="407"/>
    </location>
</feature>
<dbReference type="GO" id="GO:0006592">
    <property type="term" value="P:ornithine biosynthetic process"/>
    <property type="evidence" value="ECO:0007669"/>
    <property type="project" value="TreeGrafter"/>
</dbReference>
<keyword evidence="6 13" id="KW-0808">Transferase</keyword>
<evidence type="ECO:0000256" key="2">
    <source>
        <dbReference type="ARBA" id="ARBA00006774"/>
    </source>
</evidence>
<evidence type="ECO:0000256" key="12">
    <source>
        <dbReference type="ARBA" id="ARBA00054976"/>
    </source>
</evidence>
<dbReference type="Gene3D" id="3.10.20.340">
    <property type="entry name" value="ArgJ beta chain, C-terminal domain"/>
    <property type="match status" value="1"/>
</dbReference>
<comment type="similarity">
    <text evidence="2 13">Belongs to the ArgJ family.</text>
</comment>
<dbReference type="GO" id="GO:0005737">
    <property type="term" value="C:cytoplasm"/>
    <property type="evidence" value="ECO:0007669"/>
    <property type="project" value="UniProtKB-SubCell"/>
</dbReference>
<dbReference type="Gene3D" id="3.30.2330.10">
    <property type="entry name" value="arginine biosynthesis bifunctional protein suprefamily"/>
    <property type="match status" value="1"/>
</dbReference>
<feature type="site" description="Involved in the stabilization of negative charge on the oxyanion by the formation of the oxyanion hole" evidence="13">
    <location>
        <position position="119"/>
    </location>
</feature>
<dbReference type="PANTHER" id="PTHR23100">
    <property type="entry name" value="ARGININE BIOSYNTHESIS BIFUNCTIONAL PROTEIN ARGJ"/>
    <property type="match status" value="1"/>
</dbReference>
<keyword evidence="7 13" id="KW-0068">Autocatalytic cleavage</keyword>
<dbReference type="GO" id="GO:0004358">
    <property type="term" value="F:L-glutamate N-acetyltransferase activity, acting on acetyl-L-ornithine as donor"/>
    <property type="evidence" value="ECO:0007669"/>
    <property type="project" value="UniProtKB-UniRule"/>
</dbReference>
<dbReference type="RefSeq" id="WP_191140454.1">
    <property type="nucleotide sequence ID" value="NZ_JACXAG020000006.1"/>
</dbReference>
<evidence type="ECO:0000256" key="11">
    <source>
        <dbReference type="ARBA" id="ARBA00049439"/>
    </source>
</evidence>
<dbReference type="InterPro" id="IPR016117">
    <property type="entry name" value="ArgJ-like_dom_sf"/>
</dbReference>
<dbReference type="GO" id="GO:0004042">
    <property type="term" value="F:L-glutamate N-acetyltransferase activity"/>
    <property type="evidence" value="ECO:0007669"/>
    <property type="project" value="UniProtKB-UniRule"/>
</dbReference>
<dbReference type="InterPro" id="IPR002813">
    <property type="entry name" value="Arg_biosynth_ArgJ"/>
</dbReference>
<proteinExistence type="inferred from homology"/>
<dbReference type="NCBIfam" id="TIGR00120">
    <property type="entry name" value="ArgJ"/>
    <property type="match status" value="1"/>
</dbReference>
<dbReference type="Gene3D" id="3.60.70.12">
    <property type="entry name" value="L-amino peptidase D-ALA esterase/amidase"/>
    <property type="match status" value="1"/>
</dbReference>
<evidence type="ECO:0000256" key="4">
    <source>
        <dbReference type="ARBA" id="ARBA00022571"/>
    </source>
</evidence>
<dbReference type="Proteomes" id="UP000661691">
    <property type="component" value="Unassembled WGS sequence"/>
</dbReference>
<feature type="site" description="Involved in the stabilization of negative charge on the oxyanion by the formation of the oxyanion hole" evidence="13">
    <location>
        <position position="120"/>
    </location>
</feature>
<feature type="binding site" evidence="13">
    <location>
        <position position="183"/>
    </location>
    <ligand>
        <name>substrate</name>
    </ligand>
</feature>
<comment type="function">
    <text evidence="12 13">Catalyzes two activities which are involved in the cyclic version of arginine biosynthesis: the synthesis of N-acetylglutamate from glutamate and acetyl-CoA as the acetyl donor, and of ornithine by transacetylation between N(2)-acetylornithine and glutamate.</text>
</comment>
<protein>
    <recommendedName>
        <fullName evidence="13">Arginine biosynthesis bifunctional protein ArgJ</fullName>
    </recommendedName>
    <domain>
        <recommendedName>
            <fullName evidence="13">Glutamate N-acetyltransferase</fullName>
            <ecNumber evidence="13">2.3.1.35</ecNumber>
        </recommendedName>
        <alternativeName>
            <fullName evidence="13">Ornithine acetyltransferase</fullName>
            <shortName evidence="13">OATase</shortName>
        </alternativeName>
        <alternativeName>
            <fullName evidence="13">Ornithine transacetylase</fullName>
        </alternativeName>
    </domain>
    <domain>
        <recommendedName>
            <fullName evidence="13">Amino-acid acetyltransferase</fullName>
            <ecNumber evidence="13">2.3.1.1</ecNumber>
        </recommendedName>
        <alternativeName>
            <fullName evidence="13">N-acetylglutamate synthase</fullName>
            <shortName evidence="13">AGSase</shortName>
        </alternativeName>
    </domain>
    <component>
        <recommendedName>
            <fullName evidence="13">Arginine biosynthesis bifunctional protein ArgJ alpha chain</fullName>
        </recommendedName>
    </component>
    <component>
        <recommendedName>
            <fullName evidence="13">Arginine biosynthesis bifunctional protein ArgJ beta chain</fullName>
        </recommendedName>
    </component>
</protein>
<evidence type="ECO:0000256" key="10">
    <source>
        <dbReference type="ARBA" id="ARBA00048372"/>
    </source>
</evidence>
<feature type="active site" description="Nucleophile" evidence="13">
    <location>
        <position position="194"/>
    </location>
</feature>
<evidence type="ECO:0000256" key="9">
    <source>
        <dbReference type="ARBA" id="ARBA00023315"/>
    </source>
</evidence>
<evidence type="ECO:0000313" key="14">
    <source>
        <dbReference type="EMBL" id="MBD1372529.1"/>
    </source>
</evidence>
<comment type="subcellular location">
    <subcellularLocation>
        <location evidence="1 13">Cytoplasm</location>
    </subcellularLocation>
</comment>
<keyword evidence="13" id="KW-0963">Cytoplasm</keyword>
<feature type="binding site" evidence="13">
    <location>
        <position position="157"/>
    </location>
    <ligand>
        <name>substrate</name>
    </ligand>
</feature>